<dbReference type="STRING" id="408074.SAMN05660909_00741"/>
<dbReference type="Proteomes" id="UP000199656">
    <property type="component" value="Unassembled WGS sequence"/>
</dbReference>
<sequence length="332" mass="37274">MRFKKRLTGLLLLCSWAMGVQAQQDAQFSQYIFNGIYINPAYAGYRQEWNANAFYRRQWAGVPGAPETMSVAVDGSVNDDRVGLALLLSSDKVGAQTQQAAYLNYAYRLHFNEDASQLAFGIGAGITQQGLDPSKLQFANPNEPNLSGAAQYMLLFDMRAGIYYTTATWFAGLSVDNLTAQYQAARKPLAKFIPAPKPHYYLTAGAMLRMNDDVYLKPVFLLKDDRGGPTSLDLNLFVLLKEMVWLGGGYRTAVDLYRKPDLQSNLTRSSAVIAMAEVFVLPELRIGYAYDYALNKYSSYNNGTHELSLGFYFKRAENSRSRALRQLRCSYF</sequence>
<name>A0A1H3Y7L0_9BACT</name>
<dbReference type="RefSeq" id="WP_089758803.1">
    <property type="nucleotide sequence ID" value="NZ_BKAT01000021.1"/>
</dbReference>
<dbReference type="EMBL" id="FNRL01000002">
    <property type="protein sequence ID" value="SEA07646.1"/>
    <property type="molecule type" value="Genomic_DNA"/>
</dbReference>
<feature type="chain" id="PRO_5011553054" evidence="1">
    <location>
        <begin position="23"/>
        <end position="332"/>
    </location>
</feature>
<keyword evidence="1" id="KW-0732">Signal</keyword>
<dbReference type="OrthoDB" id="626665at2"/>
<keyword evidence="3" id="KW-1185">Reference proteome</keyword>
<protein>
    <submittedName>
        <fullName evidence="2">Type IX secretion system membrane protein, PorP/SprF family</fullName>
    </submittedName>
</protein>
<evidence type="ECO:0000256" key="1">
    <source>
        <dbReference type="SAM" id="SignalP"/>
    </source>
</evidence>
<dbReference type="Pfam" id="PF11751">
    <property type="entry name" value="PorP_SprF"/>
    <property type="match status" value="1"/>
</dbReference>
<dbReference type="AlphaFoldDB" id="A0A1H3Y7L0"/>
<feature type="signal peptide" evidence="1">
    <location>
        <begin position="1"/>
        <end position="22"/>
    </location>
</feature>
<dbReference type="InterPro" id="IPR019861">
    <property type="entry name" value="PorP/SprF_Bacteroidetes"/>
</dbReference>
<evidence type="ECO:0000313" key="2">
    <source>
        <dbReference type="EMBL" id="SEA07646.1"/>
    </source>
</evidence>
<accession>A0A1H3Y7L0</accession>
<gene>
    <name evidence="2" type="ORF">SAMN05660909_00741</name>
</gene>
<organism evidence="2 3">
    <name type="scientific">Chitinophaga terrae</name>
    <name type="common">ex Kim and Jung 2007</name>
    <dbReference type="NCBI Taxonomy" id="408074"/>
    <lineage>
        <taxon>Bacteria</taxon>
        <taxon>Pseudomonadati</taxon>
        <taxon>Bacteroidota</taxon>
        <taxon>Chitinophagia</taxon>
        <taxon>Chitinophagales</taxon>
        <taxon>Chitinophagaceae</taxon>
        <taxon>Chitinophaga</taxon>
    </lineage>
</organism>
<evidence type="ECO:0000313" key="3">
    <source>
        <dbReference type="Proteomes" id="UP000199656"/>
    </source>
</evidence>
<reference evidence="3" key="1">
    <citation type="submission" date="2016-10" db="EMBL/GenBank/DDBJ databases">
        <authorList>
            <person name="Varghese N."/>
            <person name="Submissions S."/>
        </authorList>
    </citation>
    <scope>NUCLEOTIDE SEQUENCE [LARGE SCALE GENOMIC DNA]</scope>
    <source>
        <strain evidence="3">DSM 23920</strain>
    </source>
</reference>
<dbReference type="NCBIfam" id="TIGR03519">
    <property type="entry name" value="T9SS_PorP_fam"/>
    <property type="match status" value="1"/>
</dbReference>
<proteinExistence type="predicted"/>